<accession>A0A8E0VIS3</accession>
<feature type="compositionally biased region" description="Polar residues" evidence="2">
    <location>
        <begin position="84"/>
        <end position="93"/>
    </location>
</feature>
<feature type="domain" description="Rab-GAP TBC" evidence="3">
    <location>
        <begin position="236"/>
        <end position="729"/>
    </location>
</feature>
<dbReference type="OrthoDB" id="10264062at2759"/>
<dbReference type="PANTHER" id="PTHR22957:SF502">
    <property type="entry name" value="SMALL G PROTEIN SIGNALING MODULATOR 2-RELATED"/>
    <property type="match status" value="1"/>
</dbReference>
<dbReference type="PROSITE" id="PS50086">
    <property type="entry name" value="TBC_RABGAP"/>
    <property type="match status" value="1"/>
</dbReference>
<feature type="region of interest" description="Disordered" evidence="2">
    <location>
        <begin position="19"/>
        <end position="46"/>
    </location>
</feature>
<feature type="non-terminal residue" evidence="4">
    <location>
        <position position="778"/>
    </location>
</feature>
<evidence type="ECO:0000313" key="5">
    <source>
        <dbReference type="Proteomes" id="UP000728185"/>
    </source>
</evidence>
<dbReference type="EMBL" id="LUCM01006905">
    <property type="protein sequence ID" value="KAA0190582.1"/>
    <property type="molecule type" value="Genomic_DNA"/>
</dbReference>
<dbReference type="AlphaFoldDB" id="A0A8E0VIS3"/>
<feature type="region of interest" description="Disordered" evidence="2">
    <location>
        <begin position="361"/>
        <end position="381"/>
    </location>
</feature>
<evidence type="ECO:0000259" key="3">
    <source>
        <dbReference type="PROSITE" id="PS50086"/>
    </source>
</evidence>
<keyword evidence="1" id="KW-0343">GTPase activation</keyword>
<dbReference type="Gene3D" id="1.10.472.80">
    <property type="entry name" value="Ypt/Rab-GAP domain of gyp1p, domain 3"/>
    <property type="match status" value="1"/>
</dbReference>
<feature type="region of interest" description="Disordered" evidence="2">
    <location>
        <begin position="292"/>
        <end position="325"/>
    </location>
</feature>
<feature type="compositionally biased region" description="Low complexity" evidence="2">
    <location>
        <begin position="563"/>
        <end position="580"/>
    </location>
</feature>
<dbReference type="InterPro" id="IPR000195">
    <property type="entry name" value="Rab-GAP-TBC_dom"/>
</dbReference>
<feature type="region of interest" description="Disordered" evidence="2">
    <location>
        <begin position="562"/>
        <end position="593"/>
    </location>
</feature>
<evidence type="ECO:0000256" key="1">
    <source>
        <dbReference type="ARBA" id="ARBA00022468"/>
    </source>
</evidence>
<keyword evidence="5" id="KW-1185">Reference proteome</keyword>
<dbReference type="PANTHER" id="PTHR22957">
    <property type="entry name" value="TBC1 DOMAIN FAMILY MEMBER GTPASE-ACTIVATING PROTEIN"/>
    <property type="match status" value="1"/>
</dbReference>
<dbReference type="SUPFAM" id="SSF47923">
    <property type="entry name" value="Ypt/Rab-GAP domain of gyp1p"/>
    <property type="match status" value="2"/>
</dbReference>
<feature type="region of interest" description="Disordered" evidence="2">
    <location>
        <begin position="332"/>
        <end position="351"/>
    </location>
</feature>
<name>A0A8E0VIS3_9TREM</name>
<dbReference type="InterPro" id="IPR035969">
    <property type="entry name" value="Rab-GAP_TBC_sf"/>
</dbReference>
<reference evidence="4" key="1">
    <citation type="submission" date="2019-05" db="EMBL/GenBank/DDBJ databases">
        <title>Annotation for the trematode Fasciolopsis buski.</title>
        <authorList>
            <person name="Choi Y.-J."/>
        </authorList>
    </citation>
    <scope>NUCLEOTIDE SEQUENCE</scope>
    <source>
        <strain evidence="4">HT</strain>
        <tissue evidence="4">Whole worm</tissue>
    </source>
</reference>
<dbReference type="Pfam" id="PF00566">
    <property type="entry name" value="RabGAP-TBC"/>
    <property type="match status" value="2"/>
</dbReference>
<dbReference type="Gene3D" id="1.10.8.270">
    <property type="entry name" value="putative rabgap domain of human tbc1 domain family member 14 like domains"/>
    <property type="match status" value="1"/>
</dbReference>
<dbReference type="Proteomes" id="UP000728185">
    <property type="component" value="Unassembled WGS sequence"/>
</dbReference>
<feature type="compositionally biased region" description="Polar residues" evidence="2">
    <location>
        <begin position="19"/>
        <end position="39"/>
    </location>
</feature>
<organism evidence="4 5">
    <name type="scientific">Fasciolopsis buskii</name>
    <dbReference type="NCBI Taxonomy" id="27845"/>
    <lineage>
        <taxon>Eukaryota</taxon>
        <taxon>Metazoa</taxon>
        <taxon>Spiralia</taxon>
        <taxon>Lophotrochozoa</taxon>
        <taxon>Platyhelminthes</taxon>
        <taxon>Trematoda</taxon>
        <taxon>Digenea</taxon>
        <taxon>Plagiorchiida</taxon>
        <taxon>Echinostomata</taxon>
        <taxon>Echinostomatoidea</taxon>
        <taxon>Fasciolidae</taxon>
        <taxon>Fasciolopsis</taxon>
    </lineage>
</organism>
<proteinExistence type="predicted"/>
<evidence type="ECO:0000313" key="4">
    <source>
        <dbReference type="EMBL" id="KAA0190582.1"/>
    </source>
</evidence>
<feature type="region of interest" description="Disordered" evidence="2">
    <location>
        <begin position="73"/>
        <end position="99"/>
    </location>
</feature>
<protein>
    <submittedName>
        <fullName evidence="4">Small G protein signaling modulator 1</fullName>
    </submittedName>
</protein>
<dbReference type="GO" id="GO:0005096">
    <property type="term" value="F:GTPase activator activity"/>
    <property type="evidence" value="ECO:0007669"/>
    <property type="project" value="UniProtKB-KW"/>
</dbReference>
<sequence length="778" mass="87646">TSLAEVSLQDKILIQSALNSPRSPNASFSQTRQNVPSEKSVSRGPYTKTTISRRPFLFEGSLLDRILNGDVARSSNEDKPVHSKVTNNNNADNSDLVEPTEPDLGTFRIVCADVAHGEVPKRNLLERCATLQMSTWDEIVGEDSDDNDMTGSLEKSCKNIARSVLRQAFRQWLSCCRKLRVLRSRLACAVTPRLLTVDSPTDVSSGVDQQSWEQLRDSTDTEFTYSELCRRVYFGNCEPSLRKKVWPFLLGVYPWNANPEEVDRLEQLNERTYQTSLSEWLNAQYWVKDPDRMDSTPHLTANKNPNSRIDRLPNGPSQTSDPLRTRREEFYPRVNGGTDLPSPHHQQSASPLGLVQDDVAYTDSSSSSGQQSPAVETTSTLHTPTVISDASSADCAKRFEFDSLFDSRNAIEHIPSQLEFSSDSGTSVDIQSDGPVNFEISEEAPYSEEVLDALGINLYRIDKDVSRCDRNHSFFANPKKNLAPDNLKEIHSESDFAELNDNLNKLRKVICTWVWVHLDAGYIQGMCDLLAPLLVVLEDESVTYACFCRLMEWMLPNFPVAKSPSTPSPTSNPLTETSSTGLGAETTKPSTKAAVRPTLLSLAKRLTDVSSPVSPTPSNDSANLIDEGCSDVDRSSSTRNLLAQNIYVPSVPSPYSAALDSPGVNCMDLRFANLKALIEVFDPELFTFLTEKSLDCQFYFCYRWLLLDFKREFKYEDVFAIWEVIWASRRLVAYDFGVFFALAFLQYYRDIILYYDMDLTEIIRFYNGKFPFPFSFFA</sequence>
<feature type="compositionally biased region" description="Polar residues" evidence="2">
    <location>
        <begin position="297"/>
        <end position="307"/>
    </location>
</feature>
<gene>
    <name evidence="4" type="ORF">FBUS_08995</name>
</gene>
<evidence type="ECO:0000256" key="2">
    <source>
        <dbReference type="SAM" id="MobiDB-lite"/>
    </source>
</evidence>
<dbReference type="SMART" id="SM00164">
    <property type="entry name" value="TBC"/>
    <property type="match status" value="1"/>
</dbReference>
<comment type="caution">
    <text evidence="4">The sequence shown here is derived from an EMBL/GenBank/DDBJ whole genome shotgun (WGS) entry which is preliminary data.</text>
</comment>